<dbReference type="SUPFAM" id="SSF53335">
    <property type="entry name" value="S-adenosyl-L-methionine-dependent methyltransferases"/>
    <property type="match status" value="1"/>
</dbReference>
<comment type="caution">
    <text evidence="2">The sequence shown here is derived from an EMBL/GenBank/DDBJ whole genome shotgun (WGS) entry which is preliminary data.</text>
</comment>
<protein>
    <submittedName>
        <fullName evidence="2">Uncharacterized protein</fullName>
    </submittedName>
</protein>
<evidence type="ECO:0000313" key="2">
    <source>
        <dbReference type="EMBL" id="TYJ53265.1"/>
    </source>
</evidence>
<accession>A0A5D3AP97</accession>
<keyword evidence="3" id="KW-1185">Reference proteome</keyword>
<evidence type="ECO:0000313" key="3">
    <source>
        <dbReference type="Proteomes" id="UP000322245"/>
    </source>
</evidence>
<feature type="region of interest" description="Disordered" evidence="1">
    <location>
        <begin position="130"/>
        <end position="186"/>
    </location>
</feature>
<dbReference type="InterPro" id="IPR029063">
    <property type="entry name" value="SAM-dependent_MTases_sf"/>
</dbReference>
<evidence type="ECO:0000256" key="1">
    <source>
        <dbReference type="SAM" id="MobiDB-lite"/>
    </source>
</evidence>
<gene>
    <name evidence="2" type="ORF">B9479_006133</name>
</gene>
<proteinExistence type="predicted"/>
<reference evidence="2 3" key="1">
    <citation type="submission" date="2017-05" db="EMBL/GenBank/DDBJ databases">
        <title>The Genome Sequence of Tsuchiyaea wingfieldii DSM 27421.</title>
        <authorList>
            <person name="Cuomo C."/>
            <person name="Passer A."/>
            <person name="Billmyre B."/>
            <person name="Heitman J."/>
        </authorList>
    </citation>
    <scope>NUCLEOTIDE SEQUENCE [LARGE SCALE GENOMIC DNA]</scope>
    <source>
        <strain evidence="2 3">DSM 27421</strain>
    </source>
</reference>
<sequence length="355" mass="39725">MGPLRLQRRDPRYFIPTPLLPINELVEIDHRDPHALQTKRHVVSREPGAVDGKQRKRNKKLRCATSSEILAHEERMISKVVWTFMNKWWEAEGRELFEEQPAEAKKGLKILDMAAGSGEATICLLDWAKSPSPSPASPATPQTPTDPLAFLRSNPAASSSRPAFVPPSRKPVEPPQRASASSSGARRKVFGNAIPPKLPADFEIDIVATDPYTSPAYSDRTSRPCHPLSFTDLAQGRLPPSASETVEPHGNEPIWDIIICSFALHLVTDPSELFALLYELSGKARWLVIVAPHKKPEIKETWGWSRWDIASWSAAGNEKLYAGKKSKGDEDDEEETELEIVRDKTRLRVYRSNAF</sequence>
<name>A0A5D3AP97_9TREE</name>
<organism evidence="2 3">
    <name type="scientific">Cryptococcus floricola</name>
    <dbReference type="NCBI Taxonomy" id="2591691"/>
    <lineage>
        <taxon>Eukaryota</taxon>
        <taxon>Fungi</taxon>
        <taxon>Dikarya</taxon>
        <taxon>Basidiomycota</taxon>
        <taxon>Agaricomycotina</taxon>
        <taxon>Tremellomycetes</taxon>
        <taxon>Tremellales</taxon>
        <taxon>Cryptococcaceae</taxon>
        <taxon>Cryptococcus</taxon>
    </lineage>
</organism>
<feature type="compositionally biased region" description="Low complexity" evidence="1">
    <location>
        <begin position="139"/>
        <end position="163"/>
    </location>
</feature>
<dbReference type="EMBL" id="NIDF01000096">
    <property type="protein sequence ID" value="TYJ53265.1"/>
    <property type="molecule type" value="Genomic_DNA"/>
</dbReference>
<dbReference type="Proteomes" id="UP000322245">
    <property type="component" value="Unassembled WGS sequence"/>
</dbReference>
<dbReference type="AlphaFoldDB" id="A0A5D3AP97"/>